<keyword evidence="9" id="KW-0460">Magnesium</keyword>
<dbReference type="GO" id="GO:0008654">
    <property type="term" value="P:phospholipid biosynthetic process"/>
    <property type="evidence" value="ECO:0007669"/>
    <property type="project" value="UniProtKB-KW"/>
</dbReference>
<dbReference type="GO" id="GO:0005524">
    <property type="term" value="F:ATP binding"/>
    <property type="evidence" value="ECO:0007669"/>
    <property type="project" value="UniProtKB-KW"/>
</dbReference>
<dbReference type="EMBL" id="JADMCD010000002">
    <property type="protein sequence ID" value="MBF8639974.1"/>
    <property type="molecule type" value="Genomic_DNA"/>
</dbReference>
<dbReference type="Pfam" id="PF00781">
    <property type="entry name" value="DAGK_cat"/>
    <property type="match status" value="1"/>
</dbReference>
<keyword evidence="7 15" id="KW-0418">Kinase</keyword>
<dbReference type="NCBIfam" id="TIGR00147">
    <property type="entry name" value="YegS/Rv2252/BmrU family lipid kinase"/>
    <property type="match status" value="1"/>
</dbReference>
<protein>
    <submittedName>
        <fullName evidence="14 15">Lipid kinase</fullName>
        <ecNumber evidence="15">2.7.1.-</ecNumber>
    </submittedName>
</protein>
<keyword evidence="3" id="KW-0444">Lipid biosynthesis</keyword>
<dbReference type="InterPro" id="IPR022433">
    <property type="entry name" value="Lip_kinase_YegS"/>
</dbReference>
<evidence type="ECO:0000256" key="1">
    <source>
        <dbReference type="ARBA" id="ARBA00001946"/>
    </source>
</evidence>
<keyword evidence="4 15" id="KW-0808">Transferase</keyword>
<dbReference type="PANTHER" id="PTHR12358">
    <property type="entry name" value="SPHINGOSINE KINASE"/>
    <property type="match status" value="1"/>
</dbReference>
<name>A0A2X2D873_PSELU</name>
<sequence>MNVPVTVSDSNQKTLLILNGNQATNDDVRAAVEARRATGKTVDVRVTWENGDAARFVEEAAAAGYTHLVAGGGDGTLKLVAEALARTRSDASLALMPLGTANDFARAAGIPADPAEALALLDTPAQPIDLIEADGEMFLNMATGGFGSQVTANTSSELKRVLGGTAYLLTGLTRFAEVRSAYGRFEGPDFEWEGEFLAMGIGNGRQAGGGHVLCPNAVVNDGMLDLTILPTPQDLMGTLGSWFSGGFASEDLFIRTRLPWVEVSASEGVDMNLDGEPMHSTKVRFVVRSAALSVHLPTDSVLLGNPSTLLLTSDPVS</sequence>
<evidence type="ECO:0000256" key="8">
    <source>
        <dbReference type="ARBA" id="ARBA00022840"/>
    </source>
</evidence>
<feature type="domain" description="DAGKc" evidence="13">
    <location>
        <begin position="9"/>
        <end position="137"/>
    </location>
</feature>
<dbReference type="Proteomes" id="UP000626180">
    <property type="component" value="Unassembled WGS sequence"/>
</dbReference>
<accession>A0A2X2D873</accession>
<dbReference type="Proteomes" id="UP000250443">
    <property type="component" value="Unassembled WGS sequence"/>
</dbReference>
<dbReference type="GO" id="GO:0005886">
    <property type="term" value="C:plasma membrane"/>
    <property type="evidence" value="ECO:0007669"/>
    <property type="project" value="TreeGrafter"/>
</dbReference>
<evidence type="ECO:0000256" key="4">
    <source>
        <dbReference type="ARBA" id="ARBA00022679"/>
    </source>
</evidence>
<dbReference type="GO" id="GO:0046872">
    <property type="term" value="F:metal ion binding"/>
    <property type="evidence" value="ECO:0007669"/>
    <property type="project" value="UniProtKB-KW"/>
</dbReference>
<keyword evidence="12" id="KW-1208">Phospholipid metabolism</keyword>
<reference evidence="14 17" key="2">
    <citation type="submission" date="2020-10" db="EMBL/GenBank/DDBJ databases">
        <title>Genome sequences of Pseudomonas isolates.</title>
        <authorList>
            <person name="Wessels L."/>
            <person name="Reich F."/>
            <person name="Hammerl J."/>
        </authorList>
    </citation>
    <scope>NUCLEOTIDE SEQUENCE [LARGE SCALE GENOMIC DNA]</scope>
    <source>
        <strain evidence="14 17">20-MO00624-0</strain>
    </source>
</reference>
<dbReference type="EMBL" id="UAUF01000012">
    <property type="protein sequence ID" value="SPZ08525.1"/>
    <property type="molecule type" value="Genomic_DNA"/>
</dbReference>
<dbReference type="NCBIfam" id="NF009602">
    <property type="entry name" value="PRK13054.1"/>
    <property type="match status" value="1"/>
</dbReference>
<organism evidence="15 16">
    <name type="scientific">Pseudomonas luteola</name>
    <dbReference type="NCBI Taxonomy" id="47886"/>
    <lineage>
        <taxon>Bacteria</taxon>
        <taxon>Pseudomonadati</taxon>
        <taxon>Pseudomonadota</taxon>
        <taxon>Gammaproteobacteria</taxon>
        <taxon>Pseudomonadales</taxon>
        <taxon>Pseudomonadaceae</taxon>
        <taxon>Pseudomonas</taxon>
    </lineage>
</organism>
<comment type="cofactor">
    <cofactor evidence="1">
        <name>Mg(2+)</name>
        <dbReference type="ChEBI" id="CHEBI:18420"/>
    </cofactor>
</comment>
<dbReference type="EC" id="2.7.1.-" evidence="15"/>
<dbReference type="PANTHER" id="PTHR12358:SF106">
    <property type="entry name" value="LIPID KINASE YEGS"/>
    <property type="match status" value="1"/>
</dbReference>
<dbReference type="GO" id="GO:0001727">
    <property type="term" value="F:lipid kinase activity"/>
    <property type="evidence" value="ECO:0007669"/>
    <property type="project" value="InterPro"/>
</dbReference>
<evidence type="ECO:0000256" key="3">
    <source>
        <dbReference type="ARBA" id="ARBA00022516"/>
    </source>
</evidence>
<proteinExistence type="predicted"/>
<dbReference type="InterPro" id="IPR016064">
    <property type="entry name" value="NAD/diacylglycerol_kinase_sf"/>
</dbReference>
<dbReference type="NCBIfam" id="TIGR03702">
    <property type="entry name" value="lip_kinase_YegS"/>
    <property type="match status" value="1"/>
</dbReference>
<keyword evidence="10" id="KW-0443">Lipid metabolism</keyword>
<keyword evidence="11" id="KW-0594">Phospholipid biosynthesis</keyword>
<keyword evidence="5" id="KW-0479">Metal-binding</keyword>
<keyword evidence="2" id="KW-0963">Cytoplasm</keyword>
<evidence type="ECO:0000256" key="12">
    <source>
        <dbReference type="ARBA" id="ARBA00023264"/>
    </source>
</evidence>
<dbReference type="PROSITE" id="PS50146">
    <property type="entry name" value="DAGK"/>
    <property type="match status" value="1"/>
</dbReference>
<dbReference type="Gene3D" id="3.40.50.10330">
    <property type="entry name" value="Probable inorganic polyphosphate/atp-NAD kinase, domain 1"/>
    <property type="match status" value="1"/>
</dbReference>
<dbReference type="InterPro" id="IPR045540">
    <property type="entry name" value="YegS/DAGK_C"/>
</dbReference>
<evidence type="ECO:0000313" key="15">
    <source>
        <dbReference type="EMBL" id="SPZ08525.1"/>
    </source>
</evidence>
<dbReference type="SUPFAM" id="SSF111331">
    <property type="entry name" value="NAD kinase/diacylglycerol kinase-like"/>
    <property type="match status" value="1"/>
</dbReference>
<gene>
    <name evidence="15" type="primary">yegS</name>
    <name evidence="14" type="ORF">IRZ65_04665</name>
    <name evidence="15" type="ORF">NCTC11842_02830</name>
</gene>
<evidence type="ECO:0000313" key="16">
    <source>
        <dbReference type="Proteomes" id="UP000250443"/>
    </source>
</evidence>
<evidence type="ECO:0000256" key="9">
    <source>
        <dbReference type="ARBA" id="ARBA00022842"/>
    </source>
</evidence>
<evidence type="ECO:0000259" key="13">
    <source>
        <dbReference type="PROSITE" id="PS50146"/>
    </source>
</evidence>
<dbReference type="InterPro" id="IPR050187">
    <property type="entry name" value="Lipid_Phosphate_FormReg"/>
</dbReference>
<evidence type="ECO:0000256" key="11">
    <source>
        <dbReference type="ARBA" id="ARBA00023209"/>
    </source>
</evidence>
<keyword evidence="8" id="KW-0067">ATP-binding</keyword>
<keyword evidence="17" id="KW-1185">Reference proteome</keyword>
<evidence type="ECO:0000313" key="17">
    <source>
        <dbReference type="Proteomes" id="UP000626180"/>
    </source>
</evidence>
<dbReference type="Pfam" id="PF19279">
    <property type="entry name" value="YegS_C"/>
    <property type="match status" value="1"/>
</dbReference>
<evidence type="ECO:0000256" key="7">
    <source>
        <dbReference type="ARBA" id="ARBA00022777"/>
    </source>
</evidence>
<dbReference type="Gene3D" id="2.60.200.40">
    <property type="match status" value="1"/>
</dbReference>
<reference evidence="15 16" key="1">
    <citation type="submission" date="2018-06" db="EMBL/GenBank/DDBJ databases">
        <authorList>
            <consortium name="Pathogen Informatics"/>
            <person name="Doyle S."/>
        </authorList>
    </citation>
    <scope>NUCLEOTIDE SEQUENCE [LARGE SCALE GENOMIC DNA]</scope>
    <source>
        <strain evidence="15 16">NCTC11842</strain>
    </source>
</reference>
<dbReference type="InterPro" id="IPR017438">
    <property type="entry name" value="ATP-NAD_kinase_N"/>
</dbReference>
<dbReference type="SMART" id="SM00046">
    <property type="entry name" value="DAGKc"/>
    <property type="match status" value="1"/>
</dbReference>
<evidence type="ECO:0000256" key="5">
    <source>
        <dbReference type="ARBA" id="ARBA00022723"/>
    </source>
</evidence>
<evidence type="ECO:0000256" key="2">
    <source>
        <dbReference type="ARBA" id="ARBA00022490"/>
    </source>
</evidence>
<dbReference type="AlphaFoldDB" id="A0A2X2D873"/>
<keyword evidence="6" id="KW-0547">Nucleotide-binding</keyword>
<evidence type="ECO:0000313" key="14">
    <source>
        <dbReference type="EMBL" id="MBF8639974.1"/>
    </source>
</evidence>
<evidence type="ECO:0000256" key="6">
    <source>
        <dbReference type="ARBA" id="ARBA00022741"/>
    </source>
</evidence>
<dbReference type="RefSeq" id="WP_010795024.1">
    <property type="nucleotide sequence ID" value="NZ_FQYS01000001.1"/>
</dbReference>
<evidence type="ECO:0000256" key="10">
    <source>
        <dbReference type="ARBA" id="ARBA00023098"/>
    </source>
</evidence>
<dbReference type="InterPro" id="IPR001206">
    <property type="entry name" value="Diacylglycerol_kinase_cat_dom"/>
</dbReference>
<dbReference type="InterPro" id="IPR005218">
    <property type="entry name" value="Diacylglycerol/lipid_kinase"/>
</dbReference>